<keyword evidence="1" id="KW-0862">Zinc</keyword>
<dbReference type="GO" id="GO:0008270">
    <property type="term" value="F:zinc ion binding"/>
    <property type="evidence" value="ECO:0007669"/>
    <property type="project" value="UniProtKB-KW"/>
</dbReference>
<protein>
    <recommendedName>
        <fullName evidence="2">C2H2-type domain-containing protein</fullName>
    </recommendedName>
</protein>
<dbReference type="Gene3D" id="3.30.160.60">
    <property type="entry name" value="Classic Zinc Finger"/>
    <property type="match status" value="1"/>
</dbReference>
<keyword evidence="1" id="KW-0479">Metal-binding</keyword>
<evidence type="ECO:0000256" key="1">
    <source>
        <dbReference type="PROSITE-ProRule" id="PRU00042"/>
    </source>
</evidence>
<accession>A0A6J8C6P7</accession>
<dbReference type="AlphaFoldDB" id="A0A6J8C6P7"/>
<name>A0A6J8C6P7_MYTCO</name>
<dbReference type="PROSITE" id="PS00028">
    <property type="entry name" value="ZINC_FINGER_C2H2_1"/>
    <property type="match status" value="1"/>
</dbReference>
<keyword evidence="1" id="KW-0863">Zinc-finger</keyword>
<evidence type="ECO:0000259" key="2">
    <source>
        <dbReference type="PROSITE" id="PS50157"/>
    </source>
</evidence>
<sequence length="151" mass="17515">MFMGRYDLFQIVSTNVVPELGNTNFHEKCPIEACCKHAVFFYQELAQLGLSFIEEEPGTSVELMDNPEVLTPVENWDTIIDVYLTEHVETEHTEETEHVEDTDDNNNNCFPCQCGNAYKSKYTLKRHQRKHNITEEIKCPICSKPFITCMM</sequence>
<keyword evidence="4" id="KW-1185">Reference proteome</keyword>
<dbReference type="PROSITE" id="PS50157">
    <property type="entry name" value="ZINC_FINGER_C2H2_2"/>
    <property type="match status" value="1"/>
</dbReference>
<feature type="domain" description="C2H2-type" evidence="2">
    <location>
        <begin position="107"/>
        <end position="136"/>
    </location>
</feature>
<dbReference type="SUPFAM" id="SSF57667">
    <property type="entry name" value="beta-beta-alpha zinc fingers"/>
    <property type="match status" value="1"/>
</dbReference>
<gene>
    <name evidence="3" type="ORF">MCOR_27072</name>
</gene>
<evidence type="ECO:0000313" key="3">
    <source>
        <dbReference type="EMBL" id="CAC5392115.1"/>
    </source>
</evidence>
<dbReference type="InterPro" id="IPR013087">
    <property type="entry name" value="Znf_C2H2_type"/>
</dbReference>
<dbReference type="InterPro" id="IPR036236">
    <property type="entry name" value="Znf_C2H2_sf"/>
</dbReference>
<dbReference type="Proteomes" id="UP000507470">
    <property type="component" value="Unassembled WGS sequence"/>
</dbReference>
<reference evidence="3 4" key="1">
    <citation type="submission" date="2020-06" db="EMBL/GenBank/DDBJ databases">
        <authorList>
            <person name="Li R."/>
            <person name="Bekaert M."/>
        </authorList>
    </citation>
    <scope>NUCLEOTIDE SEQUENCE [LARGE SCALE GENOMIC DNA]</scope>
    <source>
        <strain evidence="4">wild</strain>
    </source>
</reference>
<dbReference type="EMBL" id="CACVKT020004906">
    <property type="protein sequence ID" value="CAC5392115.1"/>
    <property type="molecule type" value="Genomic_DNA"/>
</dbReference>
<organism evidence="3 4">
    <name type="scientific">Mytilus coruscus</name>
    <name type="common">Sea mussel</name>
    <dbReference type="NCBI Taxonomy" id="42192"/>
    <lineage>
        <taxon>Eukaryota</taxon>
        <taxon>Metazoa</taxon>
        <taxon>Spiralia</taxon>
        <taxon>Lophotrochozoa</taxon>
        <taxon>Mollusca</taxon>
        <taxon>Bivalvia</taxon>
        <taxon>Autobranchia</taxon>
        <taxon>Pteriomorphia</taxon>
        <taxon>Mytilida</taxon>
        <taxon>Mytiloidea</taxon>
        <taxon>Mytilidae</taxon>
        <taxon>Mytilinae</taxon>
        <taxon>Mytilus</taxon>
    </lineage>
</organism>
<evidence type="ECO:0000313" key="4">
    <source>
        <dbReference type="Proteomes" id="UP000507470"/>
    </source>
</evidence>
<proteinExistence type="predicted"/>